<dbReference type="InterPro" id="IPR008407">
    <property type="entry name" value="Brnchd-chn_aa_trnsp_AzlD"/>
</dbReference>
<proteinExistence type="predicted"/>
<gene>
    <name evidence="2" type="primary">azlD2</name>
    <name evidence="2" type="ORF">lacNasYZ03_13000</name>
</gene>
<dbReference type="EMBL" id="BOCI01000343">
    <property type="protein sequence ID" value="GHW01613.1"/>
    <property type="molecule type" value="Genomic_DNA"/>
</dbReference>
<dbReference type="RefSeq" id="WP_201331492.1">
    <property type="nucleotide sequence ID" value="NZ_BOCG01000426.1"/>
</dbReference>
<feature type="transmembrane region" description="Helical" evidence="1">
    <location>
        <begin position="81"/>
        <end position="104"/>
    </location>
</feature>
<sequence>MSFSSKLLITFLVCGGGVTLLRILPFLILKKCCLPKWMVEFLQFVPIVIMTTLWFGSLFTARQGHLPKVDWQYLTATLPTLLVAYFTKSLMWIVVTGVASVALLRLI</sequence>
<keyword evidence="3" id="KW-1185">Reference proteome</keyword>
<keyword evidence="1" id="KW-1133">Transmembrane helix</keyword>
<comment type="caution">
    <text evidence="2">The sequence shown here is derived from an EMBL/GenBank/DDBJ whole genome shotgun (WGS) entry which is preliminary data.</text>
</comment>
<feature type="transmembrane region" description="Helical" evidence="1">
    <location>
        <begin position="41"/>
        <end position="61"/>
    </location>
</feature>
<accession>A0ABQ3W4Z1</accession>
<protein>
    <submittedName>
        <fullName evidence="2">Branched-chain amino acid ABC transporter</fullName>
    </submittedName>
</protein>
<reference evidence="3" key="1">
    <citation type="submission" date="2021-01" db="EMBL/GenBank/DDBJ databases">
        <title>Draft genome sequence of Nasalis larvatus strain YZ03.</title>
        <authorList>
            <person name="Suzuki-Hashido N."/>
            <person name="Tsuchida S."/>
            <person name="Hayakawa T."/>
        </authorList>
    </citation>
    <scope>NUCLEOTIDE SEQUENCE [LARGE SCALE GENOMIC DNA]</scope>
    <source>
        <strain evidence="3">YZ03</strain>
    </source>
</reference>
<keyword evidence="1" id="KW-0472">Membrane</keyword>
<name>A0ABQ3W4Z1_9LACO</name>
<evidence type="ECO:0000313" key="3">
    <source>
        <dbReference type="Proteomes" id="UP000616547"/>
    </source>
</evidence>
<feature type="transmembrane region" description="Helical" evidence="1">
    <location>
        <begin position="6"/>
        <end position="29"/>
    </location>
</feature>
<dbReference type="Pfam" id="PF05437">
    <property type="entry name" value="AzlD"/>
    <property type="match status" value="1"/>
</dbReference>
<organism evidence="2 3">
    <name type="scientific">Lactobacillus nasalidis</name>
    <dbReference type="NCBI Taxonomy" id="2797258"/>
    <lineage>
        <taxon>Bacteria</taxon>
        <taxon>Bacillati</taxon>
        <taxon>Bacillota</taxon>
        <taxon>Bacilli</taxon>
        <taxon>Lactobacillales</taxon>
        <taxon>Lactobacillaceae</taxon>
        <taxon>Lactobacillus</taxon>
    </lineage>
</organism>
<evidence type="ECO:0000256" key="1">
    <source>
        <dbReference type="SAM" id="Phobius"/>
    </source>
</evidence>
<evidence type="ECO:0000313" key="2">
    <source>
        <dbReference type="EMBL" id="GHW01613.1"/>
    </source>
</evidence>
<keyword evidence="1" id="KW-0812">Transmembrane</keyword>
<dbReference type="Proteomes" id="UP000616547">
    <property type="component" value="Unassembled WGS sequence"/>
</dbReference>